<evidence type="ECO:0000313" key="3">
    <source>
        <dbReference type="EMBL" id="SJZ53247.1"/>
    </source>
</evidence>
<feature type="domain" description="Phosphatidic acid phosphatase type 2/haloperoxidase" evidence="2">
    <location>
        <begin position="98"/>
        <end position="207"/>
    </location>
</feature>
<feature type="transmembrane region" description="Helical" evidence="1">
    <location>
        <begin position="137"/>
        <end position="157"/>
    </location>
</feature>
<gene>
    <name evidence="3" type="ORF">SAMN02745110_00824</name>
</gene>
<name>A0A1T4LF99_9FIRM</name>
<feature type="transmembrane region" description="Helical" evidence="1">
    <location>
        <begin position="164"/>
        <end position="186"/>
    </location>
</feature>
<dbReference type="Pfam" id="PF01569">
    <property type="entry name" value="PAP2"/>
    <property type="match status" value="1"/>
</dbReference>
<dbReference type="SUPFAM" id="SSF48317">
    <property type="entry name" value="Acid phosphatase/Vanadium-dependent haloperoxidase"/>
    <property type="match status" value="1"/>
</dbReference>
<evidence type="ECO:0000256" key="1">
    <source>
        <dbReference type="SAM" id="Phobius"/>
    </source>
</evidence>
<dbReference type="AlphaFoldDB" id="A0A1T4LF99"/>
<keyword evidence="1" id="KW-0812">Transmembrane</keyword>
<dbReference type="Proteomes" id="UP000189857">
    <property type="component" value="Unassembled WGS sequence"/>
</dbReference>
<dbReference type="InterPro" id="IPR000326">
    <property type="entry name" value="PAP2/HPO"/>
</dbReference>
<proteinExistence type="predicted"/>
<evidence type="ECO:0000259" key="2">
    <source>
        <dbReference type="SMART" id="SM00014"/>
    </source>
</evidence>
<dbReference type="PANTHER" id="PTHR14969">
    <property type="entry name" value="SPHINGOSINE-1-PHOSPHATE PHOSPHOHYDROLASE"/>
    <property type="match status" value="1"/>
</dbReference>
<dbReference type="Gene3D" id="1.20.144.10">
    <property type="entry name" value="Phosphatidic acid phosphatase type 2/haloperoxidase"/>
    <property type="match status" value="1"/>
</dbReference>
<sequence>MKKYFVAAGICGLLFIALIIIVKNVDVSAIGPEGTSIGLSGINKDVHEATGLSLKWDDATDKLSYLAFMIGGVFALMGLLQLIARKSIAKVDKEILSLGVIYAIMGGLYVIFDKIVINYRPEILPDEKELESSFPSSHTMLACVILGTAIVLIGKYINNKNITIIVKAIFTVVLVLSVAGRLLSGVHWLTDIIGGVLISFVLIFIYAGLVKAFAESKSKRVKE</sequence>
<dbReference type="SMART" id="SM00014">
    <property type="entry name" value="acidPPc"/>
    <property type="match status" value="1"/>
</dbReference>
<feature type="transmembrane region" description="Helical" evidence="1">
    <location>
        <begin position="95"/>
        <end position="117"/>
    </location>
</feature>
<keyword evidence="1" id="KW-0472">Membrane</keyword>
<protein>
    <submittedName>
        <fullName evidence="3">Undecaprenyl-diphosphatase</fullName>
    </submittedName>
</protein>
<reference evidence="3 4" key="1">
    <citation type="submission" date="2017-02" db="EMBL/GenBank/DDBJ databases">
        <authorList>
            <person name="Peterson S.W."/>
        </authorList>
    </citation>
    <scope>NUCLEOTIDE SEQUENCE [LARGE SCALE GENOMIC DNA]</scope>
    <source>
        <strain evidence="3 4">ATCC 17233</strain>
    </source>
</reference>
<dbReference type="RefSeq" id="WP_078786649.1">
    <property type="nucleotide sequence ID" value="NZ_FMTO01000016.1"/>
</dbReference>
<dbReference type="EMBL" id="FUXA01000005">
    <property type="protein sequence ID" value="SJZ53247.1"/>
    <property type="molecule type" value="Genomic_DNA"/>
</dbReference>
<dbReference type="InterPro" id="IPR036938">
    <property type="entry name" value="PAP2/HPO_sf"/>
</dbReference>
<evidence type="ECO:0000313" key="4">
    <source>
        <dbReference type="Proteomes" id="UP000189857"/>
    </source>
</evidence>
<keyword evidence="1" id="KW-1133">Transmembrane helix</keyword>
<accession>A0A1T4LF99</accession>
<dbReference type="PANTHER" id="PTHR14969:SF13">
    <property type="entry name" value="AT30094P"/>
    <property type="match status" value="1"/>
</dbReference>
<dbReference type="OrthoDB" id="371155at2"/>
<organism evidence="3 4">
    <name type="scientific">Eubacterium ruminantium</name>
    <dbReference type="NCBI Taxonomy" id="42322"/>
    <lineage>
        <taxon>Bacteria</taxon>
        <taxon>Bacillati</taxon>
        <taxon>Bacillota</taxon>
        <taxon>Clostridia</taxon>
        <taxon>Eubacteriales</taxon>
        <taxon>Eubacteriaceae</taxon>
        <taxon>Eubacterium</taxon>
    </lineage>
</organism>
<feature type="transmembrane region" description="Helical" evidence="1">
    <location>
        <begin position="63"/>
        <end position="83"/>
    </location>
</feature>
<feature type="transmembrane region" description="Helical" evidence="1">
    <location>
        <begin position="5"/>
        <end position="22"/>
    </location>
</feature>
<feature type="transmembrane region" description="Helical" evidence="1">
    <location>
        <begin position="192"/>
        <end position="214"/>
    </location>
</feature>
<keyword evidence="4" id="KW-1185">Reference proteome</keyword>